<dbReference type="OrthoDB" id="5976204at2759"/>
<dbReference type="AlphaFoldDB" id="A0A7M7GP48"/>
<dbReference type="GeneID" id="100888704"/>
<dbReference type="InterPro" id="IPR009263">
    <property type="entry name" value="SERTA_dom"/>
</dbReference>
<dbReference type="InterPro" id="IPR029708">
    <property type="entry name" value="SERTAD4"/>
</dbReference>
<feature type="domain" description="SERTA" evidence="1">
    <location>
        <begin position="254"/>
        <end position="300"/>
    </location>
</feature>
<dbReference type="PANTHER" id="PTHR14272">
    <property type="entry name" value="SERTA DOMAIN-CONTAINING PROTEIN 4"/>
    <property type="match status" value="1"/>
</dbReference>
<dbReference type="KEGG" id="spu:100888704"/>
<evidence type="ECO:0000259" key="1">
    <source>
        <dbReference type="PROSITE" id="PS51053"/>
    </source>
</evidence>
<evidence type="ECO:0000313" key="3">
    <source>
        <dbReference type="Proteomes" id="UP000007110"/>
    </source>
</evidence>
<name>A0A7M7GP48_STRPU</name>
<dbReference type="PANTHER" id="PTHR14272:SF4">
    <property type="entry name" value="SERTA DOMAIN-CONTAINING PROTEIN 4"/>
    <property type="match status" value="1"/>
</dbReference>
<keyword evidence="3" id="KW-1185">Reference proteome</keyword>
<dbReference type="OMA" id="YTEHDDI"/>
<dbReference type="Proteomes" id="UP000007110">
    <property type="component" value="Unassembled WGS sequence"/>
</dbReference>
<reference evidence="3" key="1">
    <citation type="submission" date="2015-02" db="EMBL/GenBank/DDBJ databases">
        <title>Genome sequencing for Strongylocentrotus purpuratus.</title>
        <authorList>
            <person name="Murali S."/>
            <person name="Liu Y."/>
            <person name="Vee V."/>
            <person name="English A."/>
            <person name="Wang M."/>
            <person name="Skinner E."/>
            <person name="Han Y."/>
            <person name="Muzny D.M."/>
            <person name="Worley K.C."/>
            <person name="Gibbs R.A."/>
        </authorList>
    </citation>
    <scope>NUCLEOTIDE SEQUENCE</scope>
</reference>
<dbReference type="PROSITE" id="PS51053">
    <property type="entry name" value="SERTA"/>
    <property type="match status" value="1"/>
</dbReference>
<dbReference type="EnsemblMetazoa" id="XM_003724934">
    <property type="protein sequence ID" value="XP_003724982"/>
    <property type="gene ID" value="LOC100888704"/>
</dbReference>
<proteinExistence type="predicted"/>
<accession>A0A7M7GP48</accession>
<dbReference type="Pfam" id="PF06031">
    <property type="entry name" value="SERTA"/>
    <property type="match status" value="1"/>
</dbReference>
<evidence type="ECO:0000313" key="2">
    <source>
        <dbReference type="EnsemblMetazoa" id="XP_003724982"/>
    </source>
</evidence>
<dbReference type="InParanoid" id="A0A7M7GP48"/>
<dbReference type="RefSeq" id="XP_003724982.1">
    <property type="nucleotide sequence ID" value="XM_003724934.3"/>
</dbReference>
<sequence length="411" mass="46393">MTVAVPVERYSTFPWKSASHLPCPDHQPFCCYHDESFVASDGSCDDVSSLSLRYNHQSTTHATSPGNCVRPVSLVSCTPRLSPTAHHHHTPTEPCSAAHFGARKPMTMGGRSLLDEDVEVEYGRDEQTATSCLGAKKRKLCDMLDDTEDCGCRTPQEMTMVSETLQMNHGEAVLRCCNGCGPIQECCRCDPDDFFPDVSGEIELPMCYEGDDFKSRSMTSTSPDIMDNVIPDILPSCRTSDLVGMSEDDVEAIRACDRRRVLDMSLHKMRCIDDPEVSLRRSVLIANMVTKLRQEIRQEDYCRTVLPKKRRSYRRPWLGGPDRASEPPCLYQSHQPKRRFSEDVAWEVYPTNEMLLNNGGRYTEHDDIQREEPHDQCHEQIQTTMPEEERNSVLGDIDSIFQSLMACVGGP</sequence>
<organism evidence="2 3">
    <name type="scientific">Strongylocentrotus purpuratus</name>
    <name type="common">Purple sea urchin</name>
    <dbReference type="NCBI Taxonomy" id="7668"/>
    <lineage>
        <taxon>Eukaryota</taxon>
        <taxon>Metazoa</taxon>
        <taxon>Echinodermata</taxon>
        <taxon>Eleutherozoa</taxon>
        <taxon>Echinozoa</taxon>
        <taxon>Echinoidea</taxon>
        <taxon>Euechinoidea</taxon>
        <taxon>Echinacea</taxon>
        <taxon>Camarodonta</taxon>
        <taxon>Echinidea</taxon>
        <taxon>Strongylocentrotidae</taxon>
        <taxon>Strongylocentrotus</taxon>
    </lineage>
</organism>
<protein>
    <recommendedName>
        <fullName evidence="1">SERTA domain-containing protein</fullName>
    </recommendedName>
</protein>
<dbReference type="GO" id="GO:0005634">
    <property type="term" value="C:nucleus"/>
    <property type="evidence" value="ECO:0007669"/>
    <property type="project" value="InterPro"/>
</dbReference>
<reference evidence="2" key="2">
    <citation type="submission" date="2021-01" db="UniProtKB">
        <authorList>
            <consortium name="EnsemblMetazoa"/>
        </authorList>
    </citation>
    <scope>IDENTIFICATION</scope>
</reference>